<dbReference type="PANTHER" id="PTHR30413:SF8">
    <property type="entry name" value="TRANSPORT PERMEASE PROTEIN"/>
    <property type="match status" value="1"/>
</dbReference>
<feature type="transmembrane region" description="Helical" evidence="9">
    <location>
        <begin position="36"/>
        <end position="54"/>
    </location>
</feature>
<keyword evidence="12" id="KW-1185">Reference proteome</keyword>
<dbReference type="EMBL" id="MBQD01000022">
    <property type="protein sequence ID" value="OCL33454.1"/>
    <property type="molecule type" value="Genomic_DNA"/>
</dbReference>
<gene>
    <name evidence="11" type="ORF">BCR15_05760</name>
</gene>
<evidence type="ECO:0000256" key="1">
    <source>
        <dbReference type="ARBA" id="ARBA00004429"/>
    </source>
</evidence>
<dbReference type="InterPro" id="IPR047817">
    <property type="entry name" value="ABC2_TM_bact-type"/>
</dbReference>
<keyword evidence="6 9" id="KW-0812">Transmembrane</keyword>
<dbReference type="PANTHER" id="PTHR30413">
    <property type="entry name" value="INNER MEMBRANE TRANSPORT PERMEASE"/>
    <property type="match status" value="1"/>
</dbReference>
<dbReference type="GO" id="GO:0140359">
    <property type="term" value="F:ABC-type transporter activity"/>
    <property type="evidence" value="ECO:0007669"/>
    <property type="project" value="InterPro"/>
</dbReference>
<accession>A0A1C0AL79</accession>
<dbReference type="GO" id="GO:0005886">
    <property type="term" value="C:plasma membrane"/>
    <property type="evidence" value="ECO:0007669"/>
    <property type="project" value="UniProtKB-SubCell"/>
</dbReference>
<proteinExistence type="inferred from homology"/>
<evidence type="ECO:0000256" key="6">
    <source>
        <dbReference type="ARBA" id="ARBA00022692"/>
    </source>
</evidence>
<dbReference type="AlphaFoldDB" id="A0A1C0AL79"/>
<feature type="transmembrane region" description="Helical" evidence="9">
    <location>
        <begin position="6"/>
        <end position="27"/>
    </location>
</feature>
<keyword evidence="8 9" id="KW-0472">Membrane</keyword>
<comment type="similarity">
    <text evidence="2 9">Belongs to the ABC-2 integral membrane protein family.</text>
</comment>
<keyword evidence="7 9" id="KW-1133">Transmembrane helix</keyword>
<evidence type="ECO:0000256" key="8">
    <source>
        <dbReference type="ARBA" id="ARBA00023136"/>
    </source>
</evidence>
<dbReference type="GO" id="GO:0015920">
    <property type="term" value="P:lipopolysaccharide transport"/>
    <property type="evidence" value="ECO:0007669"/>
    <property type="project" value="TreeGrafter"/>
</dbReference>
<keyword evidence="4 9" id="KW-1003">Cell membrane</keyword>
<comment type="subcellular location">
    <subcellularLocation>
        <location evidence="1">Cell inner membrane</location>
        <topology evidence="1">Multi-pass membrane protein</topology>
    </subcellularLocation>
    <subcellularLocation>
        <location evidence="9">Cell membrane</location>
        <topology evidence="9">Multi-pass membrane protein</topology>
    </subcellularLocation>
</comment>
<sequence length="234" mass="25962">MLLGNVWLVLAPALDGLIYFMIFGLILRAGGAIENFFGYLVIGVFLFTYTSRTINSSATSIHNNRGLIRAFTFPRAVLPVAATLRETFAMLPVLVTLIVLLVAVPPHALPTAAWVLLPVVFLVHAVFNQGIGFLLARIATALPDARQLIPYLLRLWFYGSAVMFAVDRFDSVPWIGQLVRINPMYQLLTIYRSLLLDATIPPIGQWVTVTLWALGALVVGALFFWRAEVSYGRE</sequence>
<reference evidence="12" key="1">
    <citation type="submission" date="2016-07" db="EMBL/GenBank/DDBJ databases">
        <authorList>
            <person name="Florea S."/>
            <person name="Webb J.S."/>
            <person name="Jaromczyk J."/>
            <person name="Schardl C.L."/>
        </authorList>
    </citation>
    <scope>NUCLEOTIDE SEQUENCE [LARGE SCALE GENOMIC DNA]</scope>
    <source>
        <strain evidence="12">IPBSL-7</strain>
    </source>
</reference>
<feature type="transmembrane region" description="Helical" evidence="9">
    <location>
        <begin position="148"/>
        <end position="166"/>
    </location>
</feature>
<organism evidence="11 12">
    <name type="scientific">Tessaracoccus lapidicaptus</name>
    <dbReference type="NCBI Taxonomy" id="1427523"/>
    <lineage>
        <taxon>Bacteria</taxon>
        <taxon>Bacillati</taxon>
        <taxon>Actinomycetota</taxon>
        <taxon>Actinomycetes</taxon>
        <taxon>Propionibacteriales</taxon>
        <taxon>Propionibacteriaceae</taxon>
        <taxon>Tessaracoccus</taxon>
    </lineage>
</organism>
<evidence type="ECO:0000259" key="10">
    <source>
        <dbReference type="PROSITE" id="PS51012"/>
    </source>
</evidence>
<dbReference type="PROSITE" id="PS51012">
    <property type="entry name" value="ABC_TM2"/>
    <property type="match status" value="1"/>
</dbReference>
<evidence type="ECO:0000256" key="2">
    <source>
        <dbReference type="ARBA" id="ARBA00007783"/>
    </source>
</evidence>
<evidence type="ECO:0000256" key="9">
    <source>
        <dbReference type="RuleBase" id="RU361157"/>
    </source>
</evidence>
<feature type="domain" description="ABC transmembrane type-2" evidence="10">
    <location>
        <begin position="3"/>
        <end position="227"/>
    </location>
</feature>
<feature type="transmembrane region" description="Helical" evidence="9">
    <location>
        <begin position="91"/>
        <end position="109"/>
    </location>
</feature>
<evidence type="ECO:0000256" key="7">
    <source>
        <dbReference type="ARBA" id="ARBA00022989"/>
    </source>
</evidence>
<evidence type="ECO:0000256" key="5">
    <source>
        <dbReference type="ARBA" id="ARBA00022519"/>
    </source>
</evidence>
<evidence type="ECO:0000313" key="11">
    <source>
        <dbReference type="EMBL" id="OCL33454.1"/>
    </source>
</evidence>
<name>A0A1C0AL79_9ACTN</name>
<evidence type="ECO:0000313" key="12">
    <source>
        <dbReference type="Proteomes" id="UP000093501"/>
    </source>
</evidence>
<protein>
    <recommendedName>
        <fullName evidence="9">Transport permease protein</fullName>
    </recommendedName>
</protein>
<dbReference type="Proteomes" id="UP000093501">
    <property type="component" value="Unassembled WGS sequence"/>
</dbReference>
<comment type="caution">
    <text evidence="11">The sequence shown here is derived from an EMBL/GenBank/DDBJ whole genome shotgun (WGS) entry which is preliminary data.</text>
</comment>
<dbReference type="InterPro" id="IPR013525">
    <property type="entry name" value="ABC2_TM"/>
</dbReference>
<keyword evidence="3 9" id="KW-0813">Transport</keyword>
<evidence type="ECO:0000256" key="4">
    <source>
        <dbReference type="ARBA" id="ARBA00022475"/>
    </source>
</evidence>
<keyword evidence="5" id="KW-0997">Cell inner membrane</keyword>
<evidence type="ECO:0000256" key="3">
    <source>
        <dbReference type="ARBA" id="ARBA00022448"/>
    </source>
</evidence>
<feature type="transmembrane region" description="Helical" evidence="9">
    <location>
        <begin position="203"/>
        <end position="225"/>
    </location>
</feature>
<dbReference type="Pfam" id="PF01061">
    <property type="entry name" value="ABC2_membrane"/>
    <property type="match status" value="1"/>
</dbReference>
<feature type="transmembrane region" description="Helical" evidence="9">
    <location>
        <begin position="115"/>
        <end position="136"/>
    </location>
</feature>